<evidence type="ECO:0000313" key="11">
    <source>
        <dbReference type="EMBL" id="MBC2575312.1"/>
    </source>
</evidence>
<dbReference type="CDD" id="cd13641">
    <property type="entry name" value="PBP2_HisX_like"/>
    <property type="match status" value="1"/>
</dbReference>
<dbReference type="EMBL" id="JABGBW010000001">
    <property type="protein sequence ID" value="MBC2575312.1"/>
    <property type="molecule type" value="Genomic_DNA"/>
</dbReference>
<keyword evidence="6 9" id="KW-0472">Membrane</keyword>
<protein>
    <submittedName>
        <fullName evidence="11">ABC transporter permease subunit</fullName>
    </submittedName>
</protein>
<evidence type="ECO:0000256" key="8">
    <source>
        <dbReference type="ARBA" id="ARBA00035652"/>
    </source>
</evidence>
<evidence type="ECO:0000256" key="9">
    <source>
        <dbReference type="RuleBase" id="RU363032"/>
    </source>
</evidence>
<keyword evidence="2 9" id="KW-0813">Transport</keyword>
<feature type="transmembrane region" description="Helical" evidence="9">
    <location>
        <begin position="442"/>
        <end position="464"/>
    </location>
</feature>
<evidence type="ECO:0000256" key="5">
    <source>
        <dbReference type="ARBA" id="ARBA00022989"/>
    </source>
</evidence>
<evidence type="ECO:0000256" key="7">
    <source>
        <dbReference type="ARBA" id="ARBA00035642"/>
    </source>
</evidence>
<keyword evidence="4 9" id="KW-0812">Transmembrane</keyword>
<feature type="transmembrane region" description="Helical" evidence="9">
    <location>
        <begin position="596"/>
        <end position="613"/>
    </location>
</feature>
<reference evidence="11 12" key="1">
    <citation type="submission" date="2020-05" db="EMBL/GenBank/DDBJ databases">
        <title>Draft genome of xy-202 and genomic insight in genome of the genus Peptostreptococcus.</title>
        <authorList>
            <person name="Zhang Z."/>
        </authorList>
    </citation>
    <scope>NUCLEOTIDE SEQUENCE [LARGE SCALE GENOMIC DNA]</scope>
    <source>
        <strain evidence="11 12">DSM 27025</strain>
    </source>
</reference>
<comment type="similarity">
    <text evidence="7">In the C-terminal section; belongs to the OsmX family.</text>
</comment>
<evidence type="ECO:0000259" key="10">
    <source>
        <dbReference type="PROSITE" id="PS50928"/>
    </source>
</evidence>
<dbReference type="RefSeq" id="WP_185623346.1">
    <property type="nucleotide sequence ID" value="NZ_JABGBW010000001.1"/>
</dbReference>
<comment type="subcellular location">
    <subcellularLocation>
        <location evidence="9">Cell membrane</location>
        <topology evidence="9">Multi-pass membrane protein</topology>
    </subcellularLocation>
    <subcellularLocation>
        <location evidence="1">Membrane</location>
        <topology evidence="1">Multi-pass membrane protein</topology>
    </subcellularLocation>
</comment>
<dbReference type="Gene3D" id="3.40.190.100">
    <property type="entry name" value="Glycine betaine-binding periplasmic protein, domain 2"/>
    <property type="match status" value="1"/>
</dbReference>
<dbReference type="PANTHER" id="PTHR47737:SF1">
    <property type="entry name" value="GLYCINE BETAINE_PROLINE BETAINE TRANSPORT SYSTEM PERMEASE PROTEIN PROW"/>
    <property type="match status" value="1"/>
</dbReference>
<evidence type="ECO:0000256" key="2">
    <source>
        <dbReference type="ARBA" id="ARBA00022448"/>
    </source>
</evidence>
<accession>A0ABR6TIR1</accession>
<feature type="transmembrane region" description="Helical" evidence="9">
    <location>
        <begin position="485"/>
        <end position="513"/>
    </location>
</feature>
<feature type="transmembrane region" description="Helical" evidence="9">
    <location>
        <begin position="385"/>
        <end position="407"/>
    </location>
</feature>
<sequence length="627" mass="70803">MKNKKIKILLILTIVFSFIFPILFSNPSFSAKKNQEIVFADSGWDSIKLHNAIAGYIASELYGYKWREVPGSSTIMHESLKSGEVDIIMECWTDNIADYKKDKNKNRFKELSINYADNRQGFYVPRYVIEGDKDRNIKPLAPNLKNVWDLEKYASIFKDPEDQSKGRIYGAIPGWEVDSILYKKYKHYKLDNTFNYFRPGSDSALSAALTSAYDKGEPIVSYYWEPTWLMGKYDFILLQDKPYTEEGNRNGETELPSVKVTVATSNKFFDNNKELVTFLKKYKTSSDLTSEALAHMQETKEDYNKTAKWFLSKHPELLDQWLNKKDAEKIKKSISKNATNPFSSFLYDFPIKTSFDISNIDNSVRNFSVKHKTFFDAIRNSLMNLVSFIQGILNLIPWPLFMIIVYISAYKSSKKHGSSLLYVFFLSLIGVFGLWGHMNETLAIVIASVLISLLFGFPIGVLVSTSDRLNSIIRPILDTMQTMPVFVYLIPALLFFGLGKAPAVIATTIYAIVPTIRMTSHGIRQIDIDVIEATQSFGSTKIQSLVKVEIPQALPTIMTGVNQTIMMAMSMVVTTSMIGATGLGMEVLISVNRVEIGRGLVSGTAVVIIAIILDRITQGMVKGEVKK</sequence>
<evidence type="ECO:0000256" key="3">
    <source>
        <dbReference type="ARBA" id="ARBA00022475"/>
    </source>
</evidence>
<comment type="similarity">
    <text evidence="9">Belongs to the binding-protein-dependent transport system permease family.</text>
</comment>
<proteinExistence type="inferred from homology"/>
<dbReference type="Pfam" id="PF00528">
    <property type="entry name" value="BPD_transp_1"/>
    <property type="match status" value="1"/>
</dbReference>
<dbReference type="InterPro" id="IPR007210">
    <property type="entry name" value="ABC_Gly_betaine_transp_sub-bd"/>
</dbReference>
<dbReference type="PANTHER" id="PTHR47737">
    <property type="entry name" value="GLYCINE BETAINE/PROLINE BETAINE TRANSPORT SYSTEM PERMEASE PROTEIN PROW"/>
    <property type="match status" value="1"/>
</dbReference>
<comment type="caution">
    <text evidence="11">The sequence shown here is derived from an EMBL/GenBank/DDBJ whole genome shotgun (WGS) entry which is preliminary data.</text>
</comment>
<evidence type="ECO:0000256" key="4">
    <source>
        <dbReference type="ARBA" id="ARBA00022692"/>
    </source>
</evidence>
<dbReference type="Pfam" id="PF04069">
    <property type="entry name" value="OpuAC"/>
    <property type="match status" value="1"/>
</dbReference>
<keyword evidence="12" id="KW-1185">Reference proteome</keyword>
<gene>
    <name evidence="11" type="ORF">HLB29_01265</name>
</gene>
<keyword evidence="3" id="KW-1003">Cell membrane</keyword>
<dbReference type="InterPro" id="IPR000515">
    <property type="entry name" value="MetI-like"/>
</dbReference>
<organism evidence="11 12">
    <name type="scientific">Peptostreptococcus canis</name>
    <dbReference type="NCBI Taxonomy" id="1159213"/>
    <lineage>
        <taxon>Bacteria</taxon>
        <taxon>Bacillati</taxon>
        <taxon>Bacillota</taxon>
        <taxon>Clostridia</taxon>
        <taxon>Peptostreptococcales</taxon>
        <taxon>Peptostreptococcaceae</taxon>
        <taxon>Peptostreptococcus</taxon>
    </lineage>
</organism>
<dbReference type="CDD" id="cd06261">
    <property type="entry name" value="TM_PBP2"/>
    <property type="match status" value="1"/>
</dbReference>
<dbReference type="SUPFAM" id="SSF161098">
    <property type="entry name" value="MetI-like"/>
    <property type="match status" value="1"/>
</dbReference>
<feature type="domain" description="ABC transmembrane type-1" evidence="10">
    <location>
        <begin position="438"/>
        <end position="617"/>
    </location>
</feature>
<feature type="transmembrane region" description="Helical" evidence="9">
    <location>
        <begin position="419"/>
        <end position="436"/>
    </location>
</feature>
<keyword evidence="5 9" id="KW-1133">Transmembrane helix</keyword>
<dbReference type="PROSITE" id="PS50928">
    <property type="entry name" value="ABC_TM1"/>
    <property type="match status" value="1"/>
</dbReference>
<name>A0ABR6TIR1_9FIRM</name>
<comment type="similarity">
    <text evidence="8">In the N-terminal section; belongs to the binding-protein-dependent transport system permease family.</text>
</comment>
<dbReference type="Gene3D" id="3.40.190.10">
    <property type="entry name" value="Periplasmic binding protein-like II"/>
    <property type="match status" value="1"/>
</dbReference>
<feature type="transmembrane region" description="Helical" evidence="9">
    <location>
        <begin position="565"/>
        <end position="589"/>
    </location>
</feature>
<evidence type="ECO:0000256" key="1">
    <source>
        <dbReference type="ARBA" id="ARBA00004141"/>
    </source>
</evidence>
<evidence type="ECO:0000313" key="12">
    <source>
        <dbReference type="Proteomes" id="UP000713904"/>
    </source>
</evidence>
<dbReference type="InterPro" id="IPR035906">
    <property type="entry name" value="MetI-like_sf"/>
</dbReference>
<dbReference type="Gene3D" id="1.10.3720.10">
    <property type="entry name" value="MetI-like"/>
    <property type="match status" value="1"/>
</dbReference>
<evidence type="ECO:0000256" key="6">
    <source>
        <dbReference type="ARBA" id="ARBA00023136"/>
    </source>
</evidence>
<dbReference type="Proteomes" id="UP000713904">
    <property type="component" value="Unassembled WGS sequence"/>
</dbReference>
<dbReference type="SUPFAM" id="SSF53850">
    <property type="entry name" value="Periplasmic binding protein-like II"/>
    <property type="match status" value="1"/>
</dbReference>